<reference evidence="15" key="1">
    <citation type="journal article" date="2015" name="Genome">
        <title>Whole Genome Sequence of the Non-Microcystin-Producing Microcystis aeruginosa Strain NIES-44.</title>
        <authorList>
            <person name="Okano K."/>
            <person name="Miyata N."/>
            <person name="Ozaki Y."/>
        </authorList>
    </citation>
    <scope>NUCLEOTIDE SEQUENCE [LARGE SCALE GENOMIC DNA]</scope>
    <source>
        <strain evidence="15">NIES-44</strain>
    </source>
</reference>
<dbReference type="PRINTS" id="PR00075">
    <property type="entry name" value="FACDDSATRASE"/>
</dbReference>
<dbReference type="InterPro" id="IPR015876">
    <property type="entry name" value="Acyl-CoA_DS"/>
</dbReference>
<feature type="domain" description="Fatty acid desaturase" evidence="13">
    <location>
        <begin position="68"/>
        <end position="296"/>
    </location>
</feature>
<keyword evidence="10 12" id="KW-0472">Membrane</keyword>
<dbReference type="GO" id="GO:0004768">
    <property type="term" value="F:stearoyl-CoA 9-desaturase activity"/>
    <property type="evidence" value="ECO:0007669"/>
    <property type="project" value="UniProtKB-EC"/>
</dbReference>
<keyword evidence="7 14" id="KW-0560">Oxidoreductase</keyword>
<evidence type="ECO:0000256" key="7">
    <source>
        <dbReference type="ARBA" id="ARBA00023002"/>
    </source>
</evidence>
<keyword evidence="4 12" id="KW-0812">Transmembrane</keyword>
<keyword evidence="5" id="KW-0276">Fatty acid metabolism</keyword>
<evidence type="ECO:0000256" key="11">
    <source>
        <dbReference type="SAM" id="MobiDB-lite"/>
    </source>
</evidence>
<dbReference type="InterPro" id="IPR005804">
    <property type="entry name" value="FA_desaturase_dom"/>
</dbReference>
<proteinExistence type="inferred from homology"/>
<keyword evidence="6 12" id="KW-1133">Transmembrane helix</keyword>
<dbReference type="GO" id="GO:0016020">
    <property type="term" value="C:membrane"/>
    <property type="evidence" value="ECO:0007669"/>
    <property type="project" value="UniProtKB-SubCell"/>
</dbReference>
<dbReference type="EMBL" id="BBPA01000068">
    <property type="protein sequence ID" value="GAL95157.1"/>
    <property type="molecule type" value="Genomic_DNA"/>
</dbReference>
<evidence type="ECO:0000256" key="8">
    <source>
        <dbReference type="ARBA" id="ARBA00023004"/>
    </source>
</evidence>
<dbReference type="Pfam" id="PF00487">
    <property type="entry name" value="FA_desaturase"/>
    <property type="match status" value="1"/>
</dbReference>
<evidence type="ECO:0000256" key="6">
    <source>
        <dbReference type="ARBA" id="ARBA00022989"/>
    </source>
</evidence>
<feature type="compositionally biased region" description="Basic and acidic residues" evidence="11">
    <location>
        <begin position="1"/>
        <end position="10"/>
    </location>
</feature>
<feature type="region of interest" description="Disordered" evidence="11">
    <location>
        <begin position="1"/>
        <end position="20"/>
    </location>
</feature>
<feature type="transmembrane region" description="Helical" evidence="12">
    <location>
        <begin position="62"/>
        <end position="83"/>
    </location>
</feature>
<dbReference type="PANTHER" id="PTHR11351">
    <property type="entry name" value="ACYL-COA DESATURASE"/>
    <property type="match status" value="1"/>
</dbReference>
<evidence type="ECO:0000256" key="1">
    <source>
        <dbReference type="ARBA" id="ARBA00001954"/>
    </source>
</evidence>
<evidence type="ECO:0000256" key="5">
    <source>
        <dbReference type="ARBA" id="ARBA00022832"/>
    </source>
</evidence>
<dbReference type="GO" id="GO:0006631">
    <property type="term" value="P:fatty acid metabolic process"/>
    <property type="evidence" value="ECO:0007669"/>
    <property type="project" value="UniProtKB-KW"/>
</dbReference>
<dbReference type="CDD" id="cd03505">
    <property type="entry name" value="Delta9-FADS-like"/>
    <property type="match status" value="1"/>
</dbReference>
<evidence type="ECO:0000313" key="15">
    <source>
        <dbReference type="Proteomes" id="UP000030321"/>
    </source>
</evidence>
<evidence type="ECO:0000259" key="13">
    <source>
        <dbReference type="Pfam" id="PF00487"/>
    </source>
</evidence>
<feature type="transmembrane region" description="Helical" evidence="12">
    <location>
        <begin position="37"/>
        <end position="56"/>
    </location>
</feature>
<evidence type="ECO:0000256" key="9">
    <source>
        <dbReference type="ARBA" id="ARBA00023098"/>
    </source>
</evidence>
<comment type="caution">
    <text evidence="14">The sequence shown here is derived from an EMBL/GenBank/DDBJ whole genome shotgun (WGS) entry which is preliminary data.</text>
</comment>
<evidence type="ECO:0000256" key="10">
    <source>
        <dbReference type="ARBA" id="ARBA00023136"/>
    </source>
</evidence>
<protein>
    <submittedName>
        <fullName evidence="14">Fatty acid desaturase</fullName>
        <ecNumber evidence="14">1.14.19.1</ecNumber>
    </submittedName>
</protein>
<evidence type="ECO:0000256" key="2">
    <source>
        <dbReference type="ARBA" id="ARBA00004141"/>
    </source>
</evidence>
<evidence type="ECO:0000256" key="12">
    <source>
        <dbReference type="SAM" id="Phobius"/>
    </source>
</evidence>
<dbReference type="EC" id="1.14.19.1" evidence="14"/>
<accession>A0A0A1VZB8</accession>
<comment type="cofactor">
    <cofactor evidence="1">
        <name>Fe(2+)</name>
        <dbReference type="ChEBI" id="CHEBI:29033"/>
    </cofactor>
</comment>
<keyword evidence="9" id="KW-0443">Lipid metabolism</keyword>
<sequence length="324" mass="36086">MTEAVEKLPENPRPLSGKSPRITLNNPRLVSIQRTRVLLFNLLAVGGCLGSLFLVWRGEVSALDIGLLVGMYILTMTGITVGYHRYLAHKAFEAHPAVAASLTVLGAMAGQGPPIYWVANHRRHHQYSDQPGDPHSPHFQGERALKTLPGLWHAHLGWLFDKEITNASVFAKDLLKDPAIVKLNHRYMTWLILGWVIPALIGGIVTGTWWGLLSGFWWGGITRLFLSMNGGYAINSITHVYGSRPFQTREKSTNQMLVGVLTLGEGWHNNHHAFPNSAKFGLEWWQWDFGYWVIRALESGGVIWGVKAPSSEAIEAKKSTVQEV</sequence>
<organism evidence="14 15">
    <name type="scientific">Microcystis aeruginosa NIES-44</name>
    <dbReference type="NCBI Taxonomy" id="449439"/>
    <lineage>
        <taxon>Bacteria</taxon>
        <taxon>Bacillati</taxon>
        <taxon>Cyanobacteriota</taxon>
        <taxon>Cyanophyceae</taxon>
        <taxon>Oscillatoriophycideae</taxon>
        <taxon>Chroococcales</taxon>
        <taxon>Microcystaceae</taxon>
        <taxon>Microcystis</taxon>
    </lineage>
</organism>
<comment type="similarity">
    <text evidence="3">Belongs to the fatty acid desaturase type 2 family.</text>
</comment>
<gene>
    <name evidence="14" type="ORF">N44_04012</name>
</gene>
<dbReference type="Proteomes" id="UP000030321">
    <property type="component" value="Unassembled WGS sequence"/>
</dbReference>
<dbReference type="AlphaFoldDB" id="A0A0A1VZB8"/>
<feature type="transmembrane region" description="Helical" evidence="12">
    <location>
        <begin position="190"/>
        <end position="210"/>
    </location>
</feature>
<dbReference type="PANTHER" id="PTHR11351:SF3">
    <property type="entry name" value="BLL4393 PROTEIN"/>
    <property type="match status" value="1"/>
</dbReference>
<dbReference type="RefSeq" id="WP_002799843.1">
    <property type="nucleotide sequence ID" value="NZ_BBPA01000068.1"/>
</dbReference>
<comment type="subcellular location">
    <subcellularLocation>
        <location evidence="2">Membrane</location>
        <topology evidence="2">Multi-pass membrane protein</topology>
    </subcellularLocation>
</comment>
<keyword evidence="8" id="KW-0408">Iron</keyword>
<evidence type="ECO:0000313" key="14">
    <source>
        <dbReference type="EMBL" id="GAL95157.1"/>
    </source>
</evidence>
<evidence type="ECO:0000256" key="4">
    <source>
        <dbReference type="ARBA" id="ARBA00022692"/>
    </source>
</evidence>
<evidence type="ECO:0000256" key="3">
    <source>
        <dbReference type="ARBA" id="ARBA00008749"/>
    </source>
</evidence>
<name>A0A0A1VZB8_MICAE</name>